<feature type="domain" description="SfsA N-terminal OB" evidence="3">
    <location>
        <begin position="14"/>
        <end position="80"/>
    </location>
</feature>
<dbReference type="Proteomes" id="UP001217500">
    <property type="component" value="Chromosome"/>
</dbReference>
<evidence type="ECO:0000313" key="4">
    <source>
        <dbReference type="EMBL" id="WCL53509.1"/>
    </source>
</evidence>
<dbReference type="AlphaFoldDB" id="A0AAE9XMH3"/>
<dbReference type="PANTHER" id="PTHR30545:SF2">
    <property type="entry name" value="SUGAR FERMENTATION STIMULATION PROTEIN A"/>
    <property type="match status" value="1"/>
</dbReference>
<dbReference type="Pfam" id="PF03749">
    <property type="entry name" value="SfsA"/>
    <property type="match status" value="1"/>
</dbReference>
<evidence type="ECO:0000259" key="3">
    <source>
        <dbReference type="Pfam" id="PF17746"/>
    </source>
</evidence>
<gene>
    <name evidence="1 4" type="primary">sfsA</name>
    <name evidence="4" type="ORF">PH603_13275</name>
</gene>
<dbReference type="HAMAP" id="MF_00095">
    <property type="entry name" value="SfsA"/>
    <property type="match status" value="1"/>
</dbReference>
<dbReference type="GO" id="GO:0003677">
    <property type="term" value="F:DNA binding"/>
    <property type="evidence" value="ECO:0007669"/>
    <property type="project" value="InterPro"/>
</dbReference>
<dbReference type="InterPro" id="IPR040452">
    <property type="entry name" value="SfsA_C"/>
</dbReference>
<reference evidence="4" key="1">
    <citation type="submission" date="2023-01" db="EMBL/GenBank/DDBJ databases">
        <title>The genome sequence of Kordiimonadaceae bacterium 6D33.</title>
        <authorList>
            <person name="Liu Y."/>
        </authorList>
    </citation>
    <scope>NUCLEOTIDE SEQUENCE</scope>
    <source>
        <strain evidence="4">6D33</strain>
    </source>
</reference>
<dbReference type="CDD" id="cd22359">
    <property type="entry name" value="SfsA-like_bacterial"/>
    <property type="match status" value="1"/>
</dbReference>
<evidence type="ECO:0000259" key="2">
    <source>
        <dbReference type="Pfam" id="PF03749"/>
    </source>
</evidence>
<protein>
    <recommendedName>
        <fullName evidence="1">Sugar fermentation stimulation protein homolog</fullName>
    </recommendedName>
</protein>
<dbReference type="InterPro" id="IPR005224">
    <property type="entry name" value="SfsA"/>
</dbReference>
<organism evidence="4 5">
    <name type="scientific">Gimibacter soli</name>
    <dbReference type="NCBI Taxonomy" id="3024400"/>
    <lineage>
        <taxon>Bacteria</taxon>
        <taxon>Pseudomonadati</taxon>
        <taxon>Pseudomonadota</taxon>
        <taxon>Alphaproteobacteria</taxon>
        <taxon>Kordiimonadales</taxon>
        <taxon>Temperatibacteraceae</taxon>
        <taxon>Gimibacter</taxon>
    </lineage>
</organism>
<name>A0AAE9XMH3_9PROT</name>
<dbReference type="InterPro" id="IPR041465">
    <property type="entry name" value="SfsA_N"/>
</dbReference>
<dbReference type="NCBIfam" id="TIGR00230">
    <property type="entry name" value="sfsA"/>
    <property type="match status" value="1"/>
</dbReference>
<proteinExistence type="inferred from homology"/>
<evidence type="ECO:0000256" key="1">
    <source>
        <dbReference type="HAMAP-Rule" id="MF_00095"/>
    </source>
</evidence>
<dbReference type="KEGG" id="gso:PH603_13275"/>
<dbReference type="EMBL" id="CP116805">
    <property type="protein sequence ID" value="WCL53509.1"/>
    <property type="molecule type" value="Genomic_DNA"/>
</dbReference>
<comment type="similarity">
    <text evidence="1">Belongs to the SfsA family.</text>
</comment>
<evidence type="ECO:0000313" key="5">
    <source>
        <dbReference type="Proteomes" id="UP001217500"/>
    </source>
</evidence>
<sequence length="244" mass="26171">MIRFTPPLLEARLVRRYKRFLADIEMPGGEIVVAHCANPGSMLGCNMPGSKVYLSPNTNPKAKLAWRWEMIEVDGHLVGINTAHPNRLAEMAIGAGLIPELAGYASIRREVPYGEASRIDLLLEGDGRSPAYVEIKNVSLRVGDEARFPDSVTARGTKHLHELMAVAATGGRAVMLFLVQRGDCAAFRPAWEIDPKYAGALSEAHDAGVEILVRACHLTPDAIALGGALPLYLQAEGADAPAAG</sequence>
<dbReference type="PANTHER" id="PTHR30545">
    <property type="entry name" value="SUGAR FERMENTATION STIMULATION PROTEIN A"/>
    <property type="match status" value="1"/>
</dbReference>
<keyword evidence="5" id="KW-1185">Reference proteome</keyword>
<dbReference type="Gene3D" id="3.40.1350.60">
    <property type="match status" value="1"/>
</dbReference>
<feature type="domain" description="Sugar fermentation stimulation protein C-terminal" evidence="2">
    <location>
        <begin position="84"/>
        <end position="221"/>
    </location>
</feature>
<accession>A0AAE9XMH3</accession>
<dbReference type="Gene3D" id="2.40.50.580">
    <property type="match status" value="1"/>
</dbReference>
<dbReference type="Pfam" id="PF17746">
    <property type="entry name" value="SfsA_N"/>
    <property type="match status" value="1"/>
</dbReference>